<gene>
    <name evidence="1" type="ORF">A1A1_16293</name>
</gene>
<sequence length="66" mass="7868">MTYFVDHLKKNIHRTRYAGDDCGFLQTPIEKREFTNSTAFVKQLEEQELYERCPHCQSVKMLVNND</sequence>
<dbReference type="RefSeq" id="WP_006831211.1">
    <property type="nucleotide sequence ID" value="NZ_AJYB01000075.1"/>
</dbReference>
<dbReference type="EMBL" id="AJYB01000075">
    <property type="protein sequence ID" value="EIM05416.1"/>
    <property type="molecule type" value="Genomic_DNA"/>
</dbReference>
<protein>
    <submittedName>
        <fullName evidence="1">Uncharacterized protein</fullName>
    </submittedName>
</protein>
<comment type="caution">
    <text evidence="1">The sequence shown here is derived from an EMBL/GenBank/DDBJ whole genome shotgun (WGS) entry which is preliminary data.</text>
</comment>
<name>A0AA87IIE8_9BACL</name>
<dbReference type="AlphaFoldDB" id="A0AA87IIE8"/>
<evidence type="ECO:0000313" key="1">
    <source>
        <dbReference type="EMBL" id="EIM05416.1"/>
    </source>
</evidence>
<organism evidence="1 2">
    <name type="scientific">Planococcus antarcticus DSM 14505</name>
    <dbReference type="NCBI Taxonomy" id="1185653"/>
    <lineage>
        <taxon>Bacteria</taxon>
        <taxon>Bacillati</taxon>
        <taxon>Bacillota</taxon>
        <taxon>Bacilli</taxon>
        <taxon>Bacillales</taxon>
        <taxon>Caryophanaceae</taxon>
        <taxon>Planococcus</taxon>
    </lineage>
</organism>
<reference evidence="1 2" key="1">
    <citation type="journal article" date="2012" name="J. Bacteriol.">
        <title>Genome Sequence of the Antarctic Psychrophile Bacterium Planococcus antarcticus DSM 14505.</title>
        <authorList>
            <person name="Margolles A."/>
            <person name="Gueimonde M."/>
            <person name="Sanchez B."/>
        </authorList>
    </citation>
    <scope>NUCLEOTIDE SEQUENCE [LARGE SCALE GENOMIC DNA]</scope>
    <source>
        <strain evidence="1 2">DSM 14505</strain>
    </source>
</reference>
<proteinExistence type="predicted"/>
<evidence type="ECO:0000313" key="2">
    <source>
        <dbReference type="Proteomes" id="UP000004725"/>
    </source>
</evidence>
<dbReference type="Proteomes" id="UP000004725">
    <property type="component" value="Unassembled WGS sequence"/>
</dbReference>
<accession>A0AA87IIE8</accession>